<keyword evidence="3" id="KW-0285">Flavoprotein</keyword>
<dbReference type="InterPro" id="IPR036318">
    <property type="entry name" value="FAD-bd_PCMH-like_sf"/>
</dbReference>
<dbReference type="InterPro" id="IPR006094">
    <property type="entry name" value="Oxid_FAD_bind_N"/>
</dbReference>
<dbReference type="PROSITE" id="PS51387">
    <property type="entry name" value="FAD_PCMH"/>
    <property type="match status" value="1"/>
</dbReference>
<dbReference type="Gene3D" id="3.30.465.10">
    <property type="match status" value="1"/>
</dbReference>
<evidence type="ECO:0000256" key="5">
    <source>
        <dbReference type="ARBA" id="ARBA00023002"/>
    </source>
</evidence>
<dbReference type="RefSeq" id="WP_345380336.1">
    <property type="nucleotide sequence ID" value="NZ_BAABIC010000006.1"/>
</dbReference>
<name>A0ABP8WDA1_9PSEU</name>
<evidence type="ECO:0000256" key="3">
    <source>
        <dbReference type="ARBA" id="ARBA00022630"/>
    </source>
</evidence>
<evidence type="ECO:0000256" key="1">
    <source>
        <dbReference type="ARBA" id="ARBA00001974"/>
    </source>
</evidence>
<dbReference type="PANTHER" id="PTHR42973">
    <property type="entry name" value="BINDING OXIDOREDUCTASE, PUTATIVE (AFU_ORTHOLOGUE AFUA_1G17690)-RELATED"/>
    <property type="match status" value="1"/>
</dbReference>
<evidence type="ECO:0000256" key="4">
    <source>
        <dbReference type="ARBA" id="ARBA00022827"/>
    </source>
</evidence>
<dbReference type="InterPro" id="IPR050416">
    <property type="entry name" value="FAD-linked_Oxidoreductase"/>
</dbReference>
<proteinExistence type="inferred from homology"/>
<keyword evidence="4" id="KW-0274">FAD</keyword>
<dbReference type="InterPro" id="IPR016167">
    <property type="entry name" value="FAD-bd_PCMH_sub1"/>
</dbReference>
<dbReference type="Gene3D" id="3.30.43.10">
    <property type="entry name" value="Uridine Diphospho-n-acetylenolpyruvylglucosamine Reductase, domain 2"/>
    <property type="match status" value="1"/>
</dbReference>
<gene>
    <name evidence="7" type="ORF">GCM10023215_22760</name>
</gene>
<dbReference type="Pfam" id="PF01565">
    <property type="entry name" value="FAD_binding_4"/>
    <property type="match status" value="1"/>
</dbReference>
<dbReference type="InterPro" id="IPR016166">
    <property type="entry name" value="FAD-bd_PCMH"/>
</dbReference>
<dbReference type="EMBL" id="BAABIC010000006">
    <property type="protein sequence ID" value="GAA4686666.1"/>
    <property type="molecule type" value="Genomic_DNA"/>
</dbReference>
<dbReference type="SUPFAM" id="SSF56176">
    <property type="entry name" value="FAD-binding/transporter-associated domain-like"/>
    <property type="match status" value="1"/>
</dbReference>
<dbReference type="InterPro" id="IPR016169">
    <property type="entry name" value="FAD-bd_PCMH_sub2"/>
</dbReference>
<evidence type="ECO:0000313" key="8">
    <source>
        <dbReference type="Proteomes" id="UP001500325"/>
    </source>
</evidence>
<dbReference type="PANTHER" id="PTHR42973:SF39">
    <property type="entry name" value="FAD-BINDING PCMH-TYPE DOMAIN-CONTAINING PROTEIN"/>
    <property type="match status" value="1"/>
</dbReference>
<evidence type="ECO:0000259" key="6">
    <source>
        <dbReference type="PROSITE" id="PS51387"/>
    </source>
</evidence>
<evidence type="ECO:0000256" key="2">
    <source>
        <dbReference type="ARBA" id="ARBA00005466"/>
    </source>
</evidence>
<reference evidence="8" key="1">
    <citation type="journal article" date="2019" name="Int. J. Syst. Evol. Microbiol.">
        <title>The Global Catalogue of Microorganisms (GCM) 10K type strain sequencing project: providing services to taxonomists for standard genome sequencing and annotation.</title>
        <authorList>
            <consortium name="The Broad Institute Genomics Platform"/>
            <consortium name="The Broad Institute Genome Sequencing Center for Infectious Disease"/>
            <person name="Wu L."/>
            <person name="Ma J."/>
        </authorList>
    </citation>
    <scope>NUCLEOTIDE SEQUENCE [LARGE SCALE GENOMIC DNA]</scope>
    <source>
        <strain evidence="8">JCM 18055</strain>
    </source>
</reference>
<accession>A0ABP8WDA1</accession>
<keyword evidence="5" id="KW-0560">Oxidoreductase</keyword>
<organism evidence="7 8">
    <name type="scientific">Pseudonocardia yuanmonensis</name>
    <dbReference type="NCBI Taxonomy" id="1095914"/>
    <lineage>
        <taxon>Bacteria</taxon>
        <taxon>Bacillati</taxon>
        <taxon>Actinomycetota</taxon>
        <taxon>Actinomycetes</taxon>
        <taxon>Pseudonocardiales</taxon>
        <taxon>Pseudonocardiaceae</taxon>
        <taxon>Pseudonocardia</taxon>
    </lineage>
</organism>
<sequence>MTISTPTTPTALVDALRPADVAALAAAVAGPVLQPGDPGFAEEVAGYNVAYTPAAAVVVGATSTADVAAAVRFAAAAGLRVAVQATGHGLTGELFGTVLVTTRRMDAVRIDPLNRRAVVGAGVRWRAVIDAAAPHGLAPLNGSSSAVGVVGYTTGGGLGPLARRYGFAADHVRRFTLVTADGSVREVSENSQGADADLFWAVRGGKGNFGIVTEMEFDLVPVSRFFGGALFFAADDAAAVLHAWREWAPGLPEDATTSVALLRTPPDPALPEPVRGRFVVAVRFTHLGPAEEGTALLAPLRAVAGPVLDTIADLPYPAIDAVHMDPTEPMPVWDRGTALGALPAEAVDALLAVAGPQAEVPLAMVEVRLLGGAVARRPEVPNAVAGRDAAFSVFTVGVLAGPPAEVVAASAAAVVGCVGPWSCGSLVNFLGQAGPARVGALWSDDDRARLLAIARRFDPAGVFATNVVIG</sequence>
<comment type="caution">
    <text evidence="7">The sequence shown here is derived from an EMBL/GenBank/DDBJ whole genome shotgun (WGS) entry which is preliminary data.</text>
</comment>
<evidence type="ECO:0000313" key="7">
    <source>
        <dbReference type="EMBL" id="GAA4686666.1"/>
    </source>
</evidence>
<dbReference type="Gene3D" id="3.40.462.20">
    <property type="match status" value="1"/>
</dbReference>
<keyword evidence="8" id="KW-1185">Reference proteome</keyword>
<dbReference type="Proteomes" id="UP001500325">
    <property type="component" value="Unassembled WGS sequence"/>
</dbReference>
<feature type="domain" description="FAD-binding PCMH-type" evidence="6">
    <location>
        <begin position="51"/>
        <end position="222"/>
    </location>
</feature>
<comment type="cofactor">
    <cofactor evidence="1">
        <name>FAD</name>
        <dbReference type="ChEBI" id="CHEBI:57692"/>
    </cofactor>
</comment>
<comment type="similarity">
    <text evidence="2">Belongs to the oxygen-dependent FAD-linked oxidoreductase family.</text>
</comment>
<protein>
    <submittedName>
        <fullName evidence="7">FAD-binding oxidoreductase</fullName>
    </submittedName>
</protein>